<dbReference type="GO" id="GO:0005840">
    <property type="term" value="C:ribosome"/>
    <property type="evidence" value="ECO:0007669"/>
    <property type="project" value="UniProtKB-KW"/>
</dbReference>
<gene>
    <name evidence="1" type="ORF">NCTC12475_00708</name>
</gene>
<keyword evidence="1" id="KW-0687">Ribonucleoprotein</keyword>
<sequence>MKIILTQNDIINLKIFMLTKSKTAKKQRLISYYAIPFEFILVGIFIDGIFKVAPIVSIISVILAILWMIVYPKLYKKMQDGHIKNAKETKFADTIMNFKADENFISFSVGEPKPNEKFETKHLKTIEESKNNYFLGFKNSLYIVLPKNDETLKEIKNISSNLHINLENIEL</sequence>
<protein>
    <submittedName>
        <fullName evidence="1">30S ribosomal protein S20</fullName>
    </submittedName>
</protein>
<organism evidence="1 2">
    <name type="scientific">Campylobacter sputorum subsp. sputorum</name>
    <dbReference type="NCBI Taxonomy" id="32024"/>
    <lineage>
        <taxon>Bacteria</taxon>
        <taxon>Pseudomonadati</taxon>
        <taxon>Campylobacterota</taxon>
        <taxon>Epsilonproteobacteria</taxon>
        <taxon>Campylobacterales</taxon>
        <taxon>Campylobacteraceae</taxon>
        <taxon>Campylobacter</taxon>
    </lineage>
</organism>
<reference evidence="1 2" key="1">
    <citation type="submission" date="2018-06" db="EMBL/GenBank/DDBJ databases">
        <authorList>
            <consortium name="Pathogen Informatics"/>
            <person name="Doyle S."/>
        </authorList>
    </citation>
    <scope>NUCLEOTIDE SEQUENCE [LARGE SCALE GENOMIC DNA]</scope>
    <source>
        <strain evidence="1 2">NCTC12475</strain>
    </source>
</reference>
<dbReference type="RefSeq" id="WP_089182909.1">
    <property type="nucleotide sequence ID" value="NZ_CP043427.1"/>
</dbReference>
<dbReference type="Proteomes" id="UP000254920">
    <property type="component" value="Unassembled WGS sequence"/>
</dbReference>
<keyword evidence="1" id="KW-0689">Ribosomal protein</keyword>
<name>A0A381DJ48_9BACT</name>
<evidence type="ECO:0000313" key="1">
    <source>
        <dbReference type="EMBL" id="SUX10511.1"/>
    </source>
</evidence>
<dbReference type="OrthoDB" id="5363219at2"/>
<keyword evidence="2" id="KW-1185">Reference proteome</keyword>
<dbReference type="AlphaFoldDB" id="A0A381DJ48"/>
<dbReference type="GeneID" id="93091143"/>
<evidence type="ECO:0000313" key="2">
    <source>
        <dbReference type="Proteomes" id="UP000254920"/>
    </source>
</evidence>
<proteinExistence type="predicted"/>
<accession>A0A381DJ48</accession>
<dbReference type="EMBL" id="UFVD01000001">
    <property type="protein sequence ID" value="SUX10511.1"/>
    <property type="molecule type" value="Genomic_DNA"/>
</dbReference>